<protein>
    <recommendedName>
        <fullName evidence="5">RxLR effector protein</fullName>
    </recommendedName>
</protein>
<dbReference type="AlphaFoldDB" id="A0A8T1VG18"/>
<evidence type="ECO:0000256" key="4">
    <source>
        <dbReference type="ARBA" id="ARBA00022729"/>
    </source>
</evidence>
<keyword evidence="7" id="KW-1185">Reference proteome</keyword>
<evidence type="ECO:0000313" key="6">
    <source>
        <dbReference type="EMBL" id="KAG7378434.1"/>
    </source>
</evidence>
<accession>A0A8T1VG18</accession>
<dbReference type="Proteomes" id="UP000694044">
    <property type="component" value="Unassembled WGS sequence"/>
</dbReference>
<evidence type="ECO:0000256" key="3">
    <source>
        <dbReference type="ARBA" id="ARBA00022525"/>
    </source>
</evidence>
<proteinExistence type="inferred from homology"/>
<dbReference type="InterPro" id="IPR031825">
    <property type="entry name" value="RXLR"/>
</dbReference>
<feature type="chain" id="PRO_5035958661" description="RxLR effector protein" evidence="5">
    <location>
        <begin position="24"/>
        <end position="170"/>
    </location>
</feature>
<comment type="caution">
    <text evidence="6">The sequence shown here is derived from an EMBL/GenBank/DDBJ whole genome shotgun (WGS) entry which is preliminary data.</text>
</comment>
<comment type="function">
    <text evidence="5">Effector that suppresses plant defense responses during pathogen infection.</text>
</comment>
<comment type="domain">
    <text evidence="5">The RxLR-dEER motif acts to carry the protein into the host cell cytoplasm through binding to cell surface phosphatidylinositol-3-phosphate.</text>
</comment>
<name>A0A8T1VG18_9STRA</name>
<keyword evidence="3 5" id="KW-0964">Secreted</keyword>
<reference evidence="6" key="1">
    <citation type="submission" date="2021-02" db="EMBL/GenBank/DDBJ databases">
        <authorList>
            <person name="Palmer J.M."/>
        </authorList>
    </citation>
    <scope>NUCLEOTIDE SEQUENCE</scope>
    <source>
        <strain evidence="6">SCRP734</strain>
    </source>
</reference>
<comment type="subcellular location">
    <subcellularLocation>
        <location evidence="1 5">Secreted</location>
    </subcellularLocation>
</comment>
<dbReference type="EMBL" id="JAGDFM010000424">
    <property type="protein sequence ID" value="KAG7378434.1"/>
    <property type="molecule type" value="Genomic_DNA"/>
</dbReference>
<dbReference type="OrthoDB" id="94969at2759"/>
<organism evidence="6 7">
    <name type="scientific">Phytophthora pseudosyringae</name>
    <dbReference type="NCBI Taxonomy" id="221518"/>
    <lineage>
        <taxon>Eukaryota</taxon>
        <taxon>Sar</taxon>
        <taxon>Stramenopiles</taxon>
        <taxon>Oomycota</taxon>
        <taxon>Peronosporomycetes</taxon>
        <taxon>Peronosporales</taxon>
        <taxon>Peronosporaceae</taxon>
        <taxon>Phytophthora</taxon>
    </lineage>
</organism>
<gene>
    <name evidence="6" type="ORF">PHYPSEUDO_010094</name>
</gene>
<dbReference type="GO" id="GO:0005576">
    <property type="term" value="C:extracellular region"/>
    <property type="evidence" value="ECO:0007669"/>
    <property type="project" value="UniProtKB-SubCell"/>
</dbReference>
<feature type="signal peptide" evidence="5">
    <location>
        <begin position="1"/>
        <end position="23"/>
    </location>
</feature>
<keyword evidence="4 5" id="KW-0732">Signal</keyword>
<evidence type="ECO:0000256" key="5">
    <source>
        <dbReference type="RuleBase" id="RU367124"/>
    </source>
</evidence>
<comment type="similarity">
    <text evidence="2 5">Belongs to the RxLR effector family.</text>
</comment>
<evidence type="ECO:0000256" key="2">
    <source>
        <dbReference type="ARBA" id="ARBA00010400"/>
    </source>
</evidence>
<evidence type="ECO:0000256" key="1">
    <source>
        <dbReference type="ARBA" id="ARBA00004613"/>
    </source>
</evidence>
<evidence type="ECO:0000313" key="7">
    <source>
        <dbReference type="Proteomes" id="UP000694044"/>
    </source>
</evidence>
<dbReference type="Pfam" id="PF16810">
    <property type="entry name" value="RXLR"/>
    <property type="match status" value="1"/>
</dbReference>
<sequence>MRLGNVLLVVIAIYFSSCNFTSAASGNTSHLASFGTAVLSDNGGRSLRSYGTNNGNDDPETEYEERAVSFSGAKTWFKTLIQKWLQNWQATREQKDAKKIASDLSPNTVARMLKNTRFKVKMFKKWNNYRMEDIKMKLAANLDNNPAVAVMLVDYVQNYRVYATRWKTVN</sequence>